<feature type="transmembrane region" description="Helical" evidence="10">
    <location>
        <begin position="451"/>
        <end position="473"/>
    </location>
</feature>
<keyword evidence="4 10" id="KW-0812">Transmembrane</keyword>
<protein>
    <recommendedName>
        <fullName evidence="3">ER membrane protein complex subunit 1</fullName>
    </recommendedName>
</protein>
<feature type="non-terminal residue" evidence="12">
    <location>
        <position position="1"/>
    </location>
</feature>
<dbReference type="KEGG" id="csl:COCSUDRAFT_17704"/>
<evidence type="ECO:0000256" key="1">
    <source>
        <dbReference type="ARBA" id="ARBA00004115"/>
    </source>
</evidence>
<dbReference type="OrthoDB" id="28092at2759"/>
<feature type="domain" description="ER membrane protein complex subunit 1 C-terminal" evidence="11">
    <location>
        <begin position="275"/>
        <end position="483"/>
    </location>
</feature>
<keyword evidence="8 10" id="KW-0472">Membrane</keyword>
<dbReference type="AlphaFoldDB" id="I0YRS4"/>
<accession>I0YRS4</accession>
<comment type="subcellular location">
    <subcellularLocation>
        <location evidence="1">Endoplasmic reticulum membrane</location>
        <topology evidence="1">Single-pass type I membrane protein</topology>
    </subcellularLocation>
</comment>
<keyword evidence="7 10" id="KW-1133">Transmembrane helix</keyword>
<keyword evidence="5" id="KW-0732">Signal</keyword>
<organism evidence="12 13">
    <name type="scientific">Coccomyxa subellipsoidea (strain C-169)</name>
    <name type="common">Green microalga</name>
    <dbReference type="NCBI Taxonomy" id="574566"/>
    <lineage>
        <taxon>Eukaryota</taxon>
        <taxon>Viridiplantae</taxon>
        <taxon>Chlorophyta</taxon>
        <taxon>core chlorophytes</taxon>
        <taxon>Trebouxiophyceae</taxon>
        <taxon>Trebouxiophyceae incertae sedis</taxon>
        <taxon>Coccomyxaceae</taxon>
        <taxon>Coccomyxa</taxon>
        <taxon>Coccomyxa subellipsoidea</taxon>
    </lineage>
</organism>
<dbReference type="RefSeq" id="XP_005645637.1">
    <property type="nucleotide sequence ID" value="XM_005645580.1"/>
</dbReference>
<comment type="similarity">
    <text evidence="2">Belongs to the EMC1 family.</text>
</comment>
<dbReference type="PANTHER" id="PTHR21573">
    <property type="entry name" value="ER MEMBRANE PROTEIN COMPLEX SUBUNIT 1"/>
    <property type="match status" value="1"/>
</dbReference>
<dbReference type="InterPro" id="IPR011678">
    <property type="entry name" value="EMC1_C"/>
</dbReference>
<dbReference type="GO" id="GO:0034975">
    <property type="term" value="P:protein folding in endoplasmic reticulum"/>
    <property type="evidence" value="ECO:0007669"/>
    <property type="project" value="TreeGrafter"/>
</dbReference>
<dbReference type="Proteomes" id="UP000007264">
    <property type="component" value="Unassembled WGS sequence"/>
</dbReference>
<name>I0YRS4_COCSC</name>
<gene>
    <name evidence="12" type="ORF">COCSUDRAFT_17704</name>
</gene>
<evidence type="ECO:0000256" key="7">
    <source>
        <dbReference type="ARBA" id="ARBA00022989"/>
    </source>
</evidence>
<evidence type="ECO:0000256" key="3">
    <source>
        <dbReference type="ARBA" id="ARBA00020824"/>
    </source>
</evidence>
<dbReference type="eggNOG" id="KOG2103">
    <property type="taxonomic scope" value="Eukaryota"/>
</dbReference>
<keyword evidence="9" id="KW-0325">Glycoprotein</keyword>
<dbReference type="PANTHER" id="PTHR21573:SF0">
    <property type="entry name" value="ER MEMBRANE PROTEIN COMPLEX SUBUNIT 1"/>
    <property type="match status" value="1"/>
</dbReference>
<dbReference type="GeneID" id="17039075"/>
<evidence type="ECO:0000313" key="13">
    <source>
        <dbReference type="Proteomes" id="UP000007264"/>
    </source>
</evidence>
<reference evidence="12 13" key="1">
    <citation type="journal article" date="2012" name="Genome Biol.">
        <title>The genome of the polar eukaryotic microalga coccomyxa subellipsoidea reveals traits of cold adaptation.</title>
        <authorList>
            <person name="Blanc G."/>
            <person name="Agarkova I."/>
            <person name="Grimwood J."/>
            <person name="Kuo A."/>
            <person name="Brueggeman A."/>
            <person name="Dunigan D."/>
            <person name="Gurnon J."/>
            <person name="Ladunga I."/>
            <person name="Lindquist E."/>
            <person name="Lucas S."/>
            <person name="Pangilinan J."/>
            <person name="Proschold T."/>
            <person name="Salamov A."/>
            <person name="Schmutz J."/>
            <person name="Weeks D."/>
            <person name="Yamada T."/>
            <person name="Claverie J.M."/>
            <person name="Grigoriev I."/>
            <person name="Van Etten J."/>
            <person name="Lomsadze A."/>
            <person name="Borodovsky M."/>
        </authorList>
    </citation>
    <scope>NUCLEOTIDE SEQUENCE [LARGE SCALE GENOMIC DNA]</scope>
    <source>
        <strain evidence="12 13">C-169</strain>
    </source>
</reference>
<evidence type="ECO:0000256" key="6">
    <source>
        <dbReference type="ARBA" id="ARBA00022824"/>
    </source>
</evidence>
<evidence type="ECO:0000256" key="10">
    <source>
        <dbReference type="SAM" id="Phobius"/>
    </source>
</evidence>
<dbReference type="Pfam" id="PF07774">
    <property type="entry name" value="EMC1_C"/>
    <property type="match status" value="1"/>
</dbReference>
<comment type="caution">
    <text evidence="12">The sequence shown here is derived from an EMBL/GenBank/DDBJ whole genome shotgun (WGS) entry which is preliminary data.</text>
</comment>
<keyword evidence="13" id="KW-1185">Reference proteome</keyword>
<evidence type="ECO:0000256" key="5">
    <source>
        <dbReference type="ARBA" id="ARBA00022729"/>
    </source>
</evidence>
<proteinExistence type="inferred from homology"/>
<keyword evidence="6" id="KW-0256">Endoplasmic reticulum</keyword>
<evidence type="ECO:0000313" key="12">
    <source>
        <dbReference type="EMBL" id="EIE21093.1"/>
    </source>
</evidence>
<dbReference type="GO" id="GO:0072546">
    <property type="term" value="C:EMC complex"/>
    <property type="evidence" value="ECO:0007669"/>
    <property type="project" value="InterPro"/>
</dbReference>
<evidence type="ECO:0000256" key="2">
    <source>
        <dbReference type="ARBA" id="ARBA00007904"/>
    </source>
</evidence>
<dbReference type="STRING" id="574566.I0YRS4"/>
<dbReference type="EMBL" id="AGSI01000013">
    <property type="protein sequence ID" value="EIE21093.1"/>
    <property type="molecule type" value="Genomic_DNA"/>
</dbReference>
<evidence type="ECO:0000259" key="11">
    <source>
        <dbReference type="Pfam" id="PF07774"/>
    </source>
</evidence>
<sequence length="484" mass="52220">QAQLGAASPQESADLGVLKARMSSRLLPFRDPNGFRKLLAFVSAAGKVFGLHSGDGHVLWSRSFGADRRPTHLARWRTSHDAAAAPEVLLLGNVPSGGSSFFVTLNAHTGAETGSGELPFEVAQVSARCFMPETTQVWRAIAAGATKTNGMWDLCIESLVCAGAGVIEGFAVSAAGRASLLWSVAFPPSTDAILATATPGLHDPVYSYAKVLGDRSLKLKYLNPNTLFVATGSQPGQAMDGARHITAHIFDTVTGQLLFSQTHEGANGPVHAVLAENWVVYTYWSAAAHRFQASVLEMFDDSPRDLGPVQLVFGANNATVSSYRPAQLQVLGQSYFVPFAHGGVSFPQNHCRGIIFWGQVYMMDKRFFDPRRPLGPPTAEDKAEMLIPYAAELPLAPQLFATHDRLVANLRGIDSAPANLESTCFALARGLDLYLTRVQPSKTFDLLPEDFPFALLVAITLTMIGASIALKYMSERASLKQKWT</sequence>
<dbReference type="InterPro" id="IPR026895">
    <property type="entry name" value="EMC1"/>
</dbReference>
<evidence type="ECO:0000256" key="8">
    <source>
        <dbReference type="ARBA" id="ARBA00023136"/>
    </source>
</evidence>
<evidence type="ECO:0000256" key="4">
    <source>
        <dbReference type="ARBA" id="ARBA00022692"/>
    </source>
</evidence>
<evidence type="ECO:0000256" key="9">
    <source>
        <dbReference type="ARBA" id="ARBA00023180"/>
    </source>
</evidence>